<proteinExistence type="predicted"/>
<gene>
    <name evidence="1" type="ORF">ECPE_LOCUS15651</name>
</gene>
<reference evidence="3" key="1">
    <citation type="submission" date="2016-06" db="UniProtKB">
        <authorList>
            <consortium name="WormBaseParasite"/>
        </authorList>
    </citation>
    <scope>IDENTIFICATION</scope>
</reference>
<dbReference type="EMBL" id="UZAN01061318">
    <property type="protein sequence ID" value="VDP92923.1"/>
    <property type="molecule type" value="Genomic_DNA"/>
</dbReference>
<reference evidence="1 2" key="2">
    <citation type="submission" date="2018-11" db="EMBL/GenBank/DDBJ databases">
        <authorList>
            <consortium name="Pathogen Informatics"/>
        </authorList>
    </citation>
    <scope>NUCLEOTIDE SEQUENCE [LARGE SCALE GENOMIC DNA]</scope>
    <source>
        <strain evidence="1 2">Egypt</strain>
    </source>
</reference>
<evidence type="ECO:0000313" key="3">
    <source>
        <dbReference type="WBParaSite" id="ECPE_0001569101-mRNA-1"/>
    </source>
</evidence>
<keyword evidence="2" id="KW-1185">Reference proteome</keyword>
<accession>A0A183B8W6</accession>
<protein>
    <submittedName>
        <fullName evidence="3">Cilia- and flagella-associated protein 126</fullName>
    </submittedName>
</protein>
<evidence type="ECO:0000313" key="2">
    <source>
        <dbReference type="Proteomes" id="UP000272942"/>
    </source>
</evidence>
<dbReference type="Pfam" id="PF25969">
    <property type="entry name" value="NUDT9_N"/>
    <property type="match status" value="1"/>
</dbReference>
<name>A0A183B8W6_9TREM</name>
<sequence>MSQDSITSDIQSNMVVIAGLGHRIAFFVPPTSDNTPSLFASPLPWTKEVEKKGSTLGWKPAKFRLEDWTEPEDVQMALSQRRTQPMGTAYQPKGDYPPPDPVTGAPRNPVGRTGVPGRGHLPYWGANPSMILVATRTENKGKTGRPQILFAMFNHRIGGQLPWCLIRHSNTCPGIECTKNLVDMLVNARVTECIRANPEKRALFEQARSHYQQCKFRKVSFLSCPPPFSVPDRGTGWRGFSNSLSVLIRIHG</sequence>
<dbReference type="AlphaFoldDB" id="A0A183B8W6"/>
<evidence type="ECO:0000313" key="1">
    <source>
        <dbReference type="EMBL" id="VDP92923.1"/>
    </source>
</evidence>
<organism evidence="3">
    <name type="scientific">Echinostoma caproni</name>
    <dbReference type="NCBI Taxonomy" id="27848"/>
    <lineage>
        <taxon>Eukaryota</taxon>
        <taxon>Metazoa</taxon>
        <taxon>Spiralia</taxon>
        <taxon>Lophotrochozoa</taxon>
        <taxon>Platyhelminthes</taxon>
        <taxon>Trematoda</taxon>
        <taxon>Digenea</taxon>
        <taxon>Plagiorchiida</taxon>
        <taxon>Echinostomata</taxon>
        <taxon>Echinostomatoidea</taxon>
        <taxon>Echinostomatidae</taxon>
        <taxon>Echinostoma</taxon>
    </lineage>
</organism>
<dbReference type="Proteomes" id="UP000272942">
    <property type="component" value="Unassembled WGS sequence"/>
</dbReference>
<dbReference type="OrthoDB" id="9983120at2759"/>
<dbReference type="WBParaSite" id="ECPE_0001569101-mRNA-1">
    <property type="protein sequence ID" value="ECPE_0001569101-mRNA-1"/>
    <property type="gene ID" value="ECPE_0001569101"/>
</dbReference>